<name>A0ABZ3C3Z7_9ACTN</name>
<dbReference type="RefSeq" id="WP_342371651.1">
    <property type="nucleotide sequence ID" value="NZ_CP115965.1"/>
</dbReference>
<dbReference type="Proteomes" id="UP001434337">
    <property type="component" value="Chromosome"/>
</dbReference>
<protein>
    <submittedName>
        <fullName evidence="1">TIGR03085 family metal-binding protein</fullName>
    </submittedName>
</protein>
<evidence type="ECO:0000313" key="2">
    <source>
        <dbReference type="Proteomes" id="UP001434337"/>
    </source>
</evidence>
<keyword evidence="2" id="KW-1185">Reference proteome</keyword>
<dbReference type="EMBL" id="CP115965">
    <property type="protein sequence ID" value="WZW97106.1"/>
    <property type="molecule type" value="Genomic_DNA"/>
</dbReference>
<dbReference type="InterPro" id="IPR017517">
    <property type="entry name" value="Maleyloyr_isom"/>
</dbReference>
<dbReference type="InterPro" id="IPR017519">
    <property type="entry name" value="CHP03085"/>
</dbReference>
<gene>
    <name evidence="1" type="ORF">PCC79_09245</name>
</gene>
<proteinExistence type="predicted"/>
<organism evidence="1 2">
    <name type="scientific">Propioniciclava soli</name>
    <dbReference type="NCBI Taxonomy" id="2775081"/>
    <lineage>
        <taxon>Bacteria</taxon>
        <taxon>Bacillati</taxon>
        <taxon>Actinomycetota</taxon>
        <taxon>Actinomycetes</taxon>
        <taxon>Propionibacteriales</taxon>
        <taxon>Propionibacteriaceae</taxon>
        <taxon>Propioniciclava</taxon>
    </lineage>
</organism>
<accession>A0ABZ3C3Z7</accession>
<dbReference type="NCBIfam" id="TIGR03083">
    <property type="entry name" value="maleylpyruvate isomerase family mycothiol-dependent enzyme"/>
    <property type="match status" value="1"/>
</dbReference>
<reference evidence="1 2" key="1">
    <citation type="journal article" date="2023" name="Environ Microbiome">
        <title>A coral-associated actinobacterium mitigates coral bleaching under heat stress.</title>
        <authorList>
            <person name="Li J."/>
            <person name="Zou Y."/>
            <person name="Li Q."/>
            <person name="Zhang J."/>
            <person name="Bourne D.G."/>
            <person name="Lyu Y."/>
            <person name="Liu C."/>
            <person name="Zhang S."/>
        </authorList>
    </citation>
    <scope>NUCLEOTIDE SEQUENCE [LARGE SCALE GENOMIC DNA]</scope>
    <source>
        <strain evidence="1 2">SCSIO 13291</strain>
    </source>
</reference>
<evidence type="ECO:0000313" key="1">
    <source>
        <dbReference type="EMBL" id="WZW97106.1"/>
    </source>
</evidence>
<sequence length="210" mass="22617">MGFAKDERKALGDALLEAGPESPTLCEGWDAHDLAVHVWIRENDPLAVSGAFIKPLAGVTEARSDAVRSRWTFAELVERIRRGPGLASVFAIPGLDELANTGEFFVHTEDVRRPAGLPPRDLGSEFEGYVAASLEKMAKPLMRDATCGIVFERTDVPETLRVKPGSSTVTVAGKPSELLLFAFGRMADADVELIGEPATVAKLTSTHQGF</sequence>
<dbReference type="NCBIfam" id="TIGR03085">
    <property type="entry name" value="TIGR03085 family metal-binding protein"/>
    <property type="match status" value="1"/>
</dbReference>